<evidence type="ECO:0000256" key="6">
    <source>
        <dbReference type="ARBA" id="ARBA00022771"/>
    </source>
</evidence>
<dbReference type="Gene3D" id="1.10.720.30">
    <property type="entry name" value="SAP domain"/>
    <property type="match status" value="1"/>
</dbReference>
<evidence type="ECO:0000256" key="11">
    <source>
        <dbReference type="SAM" id="MobiDB-lite"/>
    </source>
</evidence>
<evidence type="ECO:0000256" key="8">
    <source>
        <dbReference type="ARBA" id="ARBA00022833"/>
    </source>
</evidence>
<reference evidence="15" key="1">
    <citation type="submission" date="2019-08" db="EMBL/GenBank/DDBJ databases">
        <title>Three high-quality genomes provides insights into domestication of ducks.</title>
        <authorList>
            <person name="Hou Z.C."/>
            <person name="Zhu F."/>
            <person name="Yin Z.T."/>
            <person name="Zhang F."/>
        </authorList>
    </citation>
    <scope>NUCLEOTIDE SEQUENCE [LARGE SCALE GENOMIC DNA]</scope>
</reference>
<feature type="domain" description="PINIT" evidence="14">
    <location>
        <begin position="124"/>
        <end position="272"/>
    </location>
</feature>
<dbReference type="SUPFAM" id="SSF68906">
    <property type="entry name" value="SAP domain"/>
    <property type="match status" value="1"/>
</dbReference>
<dbReference type="InterPro" id="IPR003034">
    <property type="entry name" value="SAP_dom"/>
</dbReference>
<organism evidence="15 16">
    <name type="scientific">Anas platyrhynchos</name>
    <name type="common">Mallard</name>
    <name type="synonym">Anas boschas</name>
    <dbReference type="NCBI Taxonomy" id="8839"/>
    <lineage>
        <taxon>Eukaryota</taxon>
        <taxon>Metazoa</taxon>
        <taxon>Chordata</taxon>
        <taxon>Craniata</taxon>
        <taxon>Vertebrata</taxon>
        <taxon>Euteleostomi</taxon>
        <taxon>Archelosauria</taxon>
        <taxon>Archosauria</taxon>
        <taxon>Dinosauria</taxon>
        <taxon>Saurischia</taxon>
        <taxon>Theropoda</taxon>
        <taxon>Coelurosauria</taxon>
        <taxon>Aves</taxon>
        <taxon>Neognathae</taxon>
        <taxon>Galloanserae</taxon>
        <taxon>Anseriformes</taxon>
        <taxon>Anatidae</taxon>
        <taxon>Anatinae</taxon>
        <taxon>Anas</taxon>
    </lineage>
</organism>
<evidence type="ECO:0000256" key="3">
    <source>
        <dbReference type="ARBA" id="ARBA00005383"/>
    </source>
</evidence>
<dbReference type="Gene3D" id="3.30.40.10">
    <property type="entry name" value="Zinc/RING finger domain, C3HC4 (zinc finger)"/>
    <property type="match status" value="2"/>
</dbReference>
<name>A0A8B9QSF4_ANAPL</name>
<dbReference type="InterPro" id="IPR023321">
    <property type="entry name" value="PINIT"/>
</dbReference>
<dbReference type="GO" id="GO:0005634">
    <property type="term" value="C:nucleus"/>
    <property type="evidence" value="ECO:0007669"/>
    <property type="project" value="UniProtKB-SubCell"/>
</dbReference>
<proteinExistence type="inferred from homology"/>
<evidence type="ECO:0000256" key="4">
    <source>
        <dbReference type="ARBA" id="ARBA00022679"/>
    </source>
</evidence>
<dbReference type="GO" id="GO:0003712">
    <property type="term" value="F:transcription coregulator activity"/>
    <property type="evidence" value="ECO:0007669"/>
    <property type="project" value="TreeGrafter"/>
</dbReference>
<feature type="domain" description="SP-RING-type" evidence="13">
    <location>
        <begin position="304"/>
        <end position="412"/>
    </location>
</feature>
<dbReference type="GO" id="GO:0000785">
    <property type="term" value="C:chromatin"/>
    <property type="evidence" value="ECO:0007669"/>
    <property type="project" value="TreeGrafter"/>
</dbReference>
<feature type="region of interest" description="Disordered" evidence="11">
    <location>
        <begin position="427"/>
        <end position="474"/>
    </location>
</feature>
<dbReference type="PROSITE" id="PS50800">
    <property type="entry name" value="SAP"/>
    <property type="match status" value="1"/>
</dbReference>
<evidence type="ECO:0000256" key="2">
    <source>
        <dbReference type="ARBA" id="ARBA00004718"/>
    </source>
</evidence>
<dbReference type="InterPro" id="IPR004181">
    <property type="entry name" value="Znf_MIZ"/>
</dbReference>
<dbReference type="AlphaFoldDB" id="A0A8B9QSF4"/>
<dbReference type="PROSITE" id="PS51044">
    <property type="entry name" value="ZF_SP_RING"/>
    <property type="match status" value="1"/>
</dbReference>
<evidence type="ECO:0000259" key="14">
    <source>
        <dbReference type="PROSITE" id="PS51466"/>
    </source>
</evidence>
<keyword evidence="7" id="KW-0833">Ubl conjugation pathway</keyword>
<evidence type="ECO:0000259" key="12">
    <source>
        <dbReference type="PROSITE" id="PS50800"/>
    </source>
</evidence>
<evidence type="ECO:0000256" key="5">
    <source>
        <dbReference type="ARBA" id="ARBA00022723"/>
    </source>
</evidence>
<dbReference type="FunFam" id="2.60.120.780:FF:000001">
    <property type="entry name" value="E3 SUMO-protein ligase PIAS2 isoform X1"/>
    <property type="match status" value="1"/>
</dbReference>
<accession>A0A8B9QSF4</accession>
<evidence type="ECO:0000256" key="9">
    <source>
        <dbReference type="ARBA" id="ARBA00023242"/>
    </source>
</evidence>
<dbReference type="InterPro" id="IPR036361">
    <property type="entry name" value="SAP_dom_sf"/>
</dbReference>
<sequence>MVSKPLSSQMVMSLRVSELQVLLGYAGRNKHGRKHELLTKALHLLKAGCSPAVQMKIKELYRRRFPQKIMTPADLSIPSVHSSSMPAALSPSTIPQLSYDGHPATSPLLPVSLLGPKHELELPHLTSALHPVHPDIKLQKLPFYDLLDELIKPTSLASDNSQRFRETCFAFALTPQQVQQISSSMFCLSETSCPQEDHFPPNLCVKVNGKPCSLPGYLPPTKNGVEPKRPSRPINITSLVRLSTTVPNTIVVSWTAEIGRNYSMAVYLVKQLSSTVLLQRLRAKGIRNPDHSRALIKEKLTADPDSEIATTSLRVSLLCPLGKMRLTIPCRALTCSHLQCFDKAPYEHLIIDGLFMEILKYCTDCDEIQFKEDGSWAPMRSKKEVQEVTTSYNGVDGCISSSMEHQVSSHQQSNKNKKVEVIDLTIDSSSDEEEEEPSAKRSCPSISPASPLNNKGILNLPHQASPVSRTPSLPAVDTSYINTSLIQDYRHPFHMTPMPYDLQGLDFFPFLSGDNQVS</sequence>
<evidence type="ECO:0000313" key="15">
    <source>
        <dbReference type="Ensembl" id="ENSAPLP00020002806.1"/>
    </source>
</evidence>
<evidence type="ECO:0000256" key="1">
    <source>
        <dbReference type="ARBA" id="ARBA00004123"/>
    </source>
</evidence>
<dbReference type="GO" id="GO:0061665">
    <property type="term" value="F:SUMO ligase activity"/>
    <property type="evidence" value="ECO:0007669"/>
    <property type="project" value="TreeGrafter"/>
</dbReference>
<reference evidence="15" key="2">
    <citation type="submission" date="2025-08" db="UniProtKB">
        <authorList>
            <consortium name="Ensembl"/>
        </authorList>
    </citation>
    <scope>IDENTIFICATION</scope>
</reference>
<dbReference type="Ensembl" id="ENSAPLT00020003008.1">
    <property type="protein sequence ID" value="ENSAPLP00020002806.1"/>
    <property type="gene ID" value="ENSAPLG00020002021.1"/>
</dbReference>
<dbReference type="PANTHER" id="PTHR10782:SF11">
    <property type="entry name" value="E3 SUMO-PROTEIN LIGASE PIAS1"/>
    <property type="match status" value="1"/>
</dbReference>
<dbReference type="Pfam" id="PF02891">
    <property type="entry name" value="zf-MIZ"/>
    <property type="match status" value="1"/>
</dbReference>
<evidence type="ECO:0000259" key="13">
    <source>
        <dbReference type="PROSITE" id="PS51044"/>
    </source>
</evidence>
<dbReference type="GO" id="GO:0016925">
    <property type="term" value="P:protein sumoylation"/>
    <property type="evidence" value="ECO:0007669"/>
    <property type="project" value="UniProtKB-UniPathway"/>
</dbReference>
<dbReference type="SMART" id="SM00513">
    <property type="entry name" value="SAP"/>
    <property type="match status" value="1"/>
</dbReference>
<dbReference type="PROSITE" id="PS51466">
    <property type="entry name" value="PINIT"/>
    <property type="match status" value="1"/>
</dbReference>
<evidence type="ECO:0000256" key="10">
    <source>
        <dbReference type="PROSITE-ProRule" id="PRU00452"/>
    </source>
</evidence>
<keyword evidence="9" id="KW-0539">Nucleus</keyword>
<keyword evidence="4" id="KW-0808">Transferase</keyword>
<dbReference type="FunFam" id="1.10.720.30:FF:000001">
    <property type="entry name" value="E3 SUMO-protein ligase PIAS2 isoform 1"/>
    <property type="match status" value="1"/>
</dbReference>
<evidence type="ECO:0000313" key="16">
    <source>
        <dbReference type="Proteomes" id="UP000694400"/>
    </source>
</evidence>
<comment type="similarity">
    <text evidence="3">Belongs to the PIAS family.</text>
</comment>
<dbReference type="Proteomes" id="UP000694400">
    <property type="component" value="Chromosome 12"/>
</dbReference>
<feature type="compositionally biased region" description="Polar residues" evidence="11">
    <location>
        <begin position="444"/>
        <end position="453"/>
    </location>
</feature>
<dbReference type="InterPro" id="IPR038654">
    <property type="entry name" value="PINIT_sf"/>
</dbReference>
<dbReference type="GO" id="GO:0008270">
    <property type="term" value="F:zinc ion binding"/>
    <property type="evidence" value="ECO:0007669"/>
    <property type="project" value="UniProtKB-KW"/>
</dbReference>
<comment type="subcellular location">
    <subcellularLocation>
        <location evidence="1">Nucleus</location>
    </subcellularLocation>
</comment>
<protein>
    <submittedName>
        <fullName evidence="15">Protein inhibitor of activated STAT 1</fullName>
    </submittedName>
</protein>
<dbReference type="UniPathway" id="UPA00886"/>
<dbReference type="GO" id="GO:0006357">
    <property type="term" value="P:regulation of transcription by RNA polymerase II"/>
    <property type="evidence" value="ECO:0007669"/>
    <property type="project" value="TreeGrafter"/>
</dbReference>
<evidence type="ECO:0000256" key="7">
    <source>
        <dbReference type="ARBA" id="ARBA00022786"/>
    </source>
</evidence>
<comment type="pathway">
    <text evidence="2">Protein modification; protein sumoylation.</text>
</comment>
<keyword evidence="8" id="KW-0862">Zinc</keyword>
<dbReference type="InterPro" id="IPR013083">
    <property type="entry name" value="Znf_RING/FYVE/PHD"/>
</dbReference>
<dbReference type="Pfam" id="PF14324">
    <property type="entry name" value="PINIT"/>
    <property type="match status" value="1"/>
</dbReference>
<reference evidence="15" key="3">
    <citation type="submission" date="2025-09" db="UniProtKB">
        <authorList>
            <consortium name="Ensembl"/>
        </authorList>
    </citation>
    <scope>IDENTIFICATION</scope>
</reference>
<dbReference type="Gene3D" id="2.60.120.780">
    <property type="entry name" value="PINIT domain"/>
    <property type="match status" value="1"/>
</dbReference>
<keyword evidence="5" id="KW-0479">Metal-binding</keyword>
<keyword evidence="6 10" id="KW-0863">Zinc-finger</keyword>
<feature type="domain" description="SAP" evidence="12">
    <location>
        <begin position="11"/>
        <end position="45"/>
    </location>
</feature>
<dbReference type="PANTHER" id="PTHR10782">
    <property type="entry name" value="ZINC FINGER MIZ DOMAIN-CONTAINING PROTEIN"/>
    <property type="match status" value="1"/>
</dbReference>